<proteinExistence type="inferred from homology"/>
<keyword evidence="4 8" id="KW-0812">Transmembrane</keyword>
<feature type="transmembrane region" description="Helical" evidence="8">
    <location>
        <begin position="429"/>
        <end position="450"/>
    </location>
</feature>
<evidence type="ECO:0000256" key="1">
    <source>
        <dbReference type="ARBA" id="ARBA00004651"/>
    </source>
</evidence>
<evidence type="ECO:0000256" key="2">
    <source>
        <dbReference type="ARBA" id="ARBA00010323"/>
    </source>
</evidence>
<gene>
    <name evidence="9" type="primary">patA_2</name>
    <name evidence="9" type="ORF">CNLFYP112_02530</name>
</gene>
<protein>
    <submittedName>
        <fullName evidence="9">Peptidoglycan O-acetyltransferase</fullName>
        <ecNumber evidence="9">2.3.1.-</ecNumber>
    </submittedName>
</protein>
<evidence type="ECO:0000256" key="7">
    <source>
        <dbReference type="PIRNR" id="PIRNR016636"/>
    </source>
</evidence>
<keyword evidence="7 9" id="KW-0808">Transferase</keyword>
<evidence type="ECO:0000256" key="4">
    <source>
        <dbReference type="ARBA" id="ARBA00022692"/>
    </source>
</evidence>
<feature type="transmembrane region" description="Helical" evidence="8">
    <location>
        <begin position="216"/>
        <end position="234"/>
    </location>
</feature>
<reference evidence="9" key="1">
    <citation type="submission" date="2019-11" db="EMBL/GenBank/DDBJ databases">
        <authorList>
            <person name="Feng L."/>
        </authorList>
    </citation>
    <scope>NUCLEOTIDE SEQUENCE</scope>
    <source>
        <strain evidence="9">CnexileLFYP112</strain>
    </source>
</reference>
<feature type="transmembrane region" description="Helical" evidence="8">
    <location>
        <begin position="321"/>
        <end position="341"/>
    </location>
</feature>
<comment type="similarity">
    <text evidence="2 7">Belongs to the membrane-bound acyltransferase family.</text>
</comment>
<dbReference type="GO" id="GO:0005886">
    <property type="term" value="C:plasma membrane"/>
    <property type="evidence" value="ECO:0007669"/>
    <property type="project" value="UniProtKB-SubCell"/>
</dbReference>
<dbReference type="PANTHER" id="PTHR13285:SF18">
    <property type="entry name" value="PROTEIN-CYSTEINE N-PALMITOYLTRANSFERASE RASP"/>
    <property type="match status" value="1"/>
</dbReference>
<sequence length="462" mass="53390">MLFSSIPFLYYFLPLVLVCYFCMPFRWKNFILLFFSLIFYSWGEPRYIFLMVLSILLGYIEGILIERKKHSRLILAGACCIHLGLLMYFKYIDFLIGNLNAIGLSIPLFHIALPIGISFYTFQILSYLIDVYRKDCTAQTNLISFGAYVSMFPQLIAGPIVRYKDIAAQLEVRKHSVEKAALGIRKFIFGLSKKVLLANSLGALCSTFQTSTDRSVLYYWLYAFSFALQIYFDFSGYSDMAVGLGNIFGFHFPDNFHYPYLSRSVTEFWRRWHITLGSWFRDYVYIPMGGNRVKKSRWFFNIAVVWFLTGLWHGASWNFVLWGMFFAVLLVLEKQGFSAFLQKHSLFSHMYVLLAVTVSFVIFNAVSTKDALETLKVMFSGGSLPLVSKEFLYYLKSYGVILTVSVVGATPFAAQLIERFRTKKTAKQLLNILEPAVLIVLMLTVTAYLIQDSYNPFLYFRF</sequence>
<feature type="transmembrane region" description="Helical" evidence="8">
    <location>
        <begin position="7"/>
        <end position="27"/>
    </location>
</feature>
<accession>A0A6N2V6S3</accession>
<feature type="transmembrane region" description="Helical" evidence="8">
    <location>
        <begin position="47"/>
        <end position="65"/>
    </location>
</feature>
<dbReference type="InterPro" id="IPR051085">
    <property type="entry name" value="MB_O-acyltransferase"/>
</dbReference>
<keyword evidence="7 9" id="KW-0012">Acyltransferase</keyword>
<dbReference type="PANTHER" id="PTHR13285">
    <property type="entry name" value="ACYLTRANSFERASE"/>
    <property type="match status" value="1"/>
</dbReference>
<keyword evidence="3 7" id="KW-1003">Cell membrane</keyword>
<dbReference type="Pfam" id="PF03062">
    <property type="entry name" value="MBOAT"/>
    <property type="match status" value="1"/>
</dbReference>
<feature type="transmembrane region" description="Helical" evidence="8">
    <location>
        <begin position="348"/>
        <end position="366"/>
    </location>
</feature>
<evidence type="ECO:0000313" key="9">
    <source>
        <dbReference type="EMBL" id="VYT25848.1"/>
    </source>
</evidence>
<dbReference type="AlphaFoldDB" id="A0A6N2V6S3"/>
<organism evidence="9">
    <name type="scientific">[Clostridium] nexile</name>
    <dbReference type="NCBI Taxonomy" id="29361"/>
    <lineage>
        <taxon>Bacteria</taxon>
        <taxon>Bacillati</taxon>
        <taxon>Bacillota</taxon>
        <taxon>Clostridia</taxon>
        <taxon>Lachnospirales</taxon>
        <taxon>Lachnospiraceae</taxon>
        <taxon>Tyzzerella</taxon>
    </lineage>
</organism>
<dbReference type="GO" id="GO:0042121">
    <property type="term" value="P:alginic acid biosynthetic process"/>
    <property type="evidence" value="ECO:0007669"/>
    <property type="project" value="InterPro"/>
</dbReference>
<keyword evidence="5 8" id="KW-1133">Transmembrane helix</keyword>
<feature type="transmembrane region" description="Helical" evidence="8">
    <location>
        <begin position="141"/>
        <end position="161"/>
    </location>
</feature>
<dbReference type="InterPro" id="IPR024194">
    <property type="entry name" value="Ac/AlaTfrase_AlgI/DltB"/>
</dbReference>
<keyword evidence="6 7" id="KW-0472">Membrane</keyword>
<dbReference type="EMBL" id="CACRTG010000021">
    <property type="protein sequence ID" value="VYT25848.1"/>
    <property type="molecule type" value="Genomic_DNA"/>
</dbReference>
<comment type="subcellular location">
    <subcellularLocation>
        <location evidence="1">Cell membrane</location>
        <topology evidence="1">Multi-pass membrane protein</topology>
    </subcellularLocation>
</comment>
<dbReference type="PIRSF" id="PIRSF016636">
    <property type="entry name" value="AlgI_DltB"/>
    <property type="match status" value="1"/>
</dbReference>
<evidence type="ECO:0000256" key="8">
    <source>
        <dbReference type="SAM" id="Phobius"/>
    </source>
</evidence>
<evidence type="ECO:0000256" key="6">
    <source>
        <dbReference type="ARBA" id="ARBA00023136"/>
    </source>
</evidence>
<evidence type="ECO:0000256" key="5">
    <source>
        <dbReference type="ARBA" id="ARBA00022989"/>
    </source>
</evidence>
<dbReference type="GO" id="GO:0016746">
    <property type="term" value="F:acyltransferase activity"/>
    <property type="evidence" value="ECO:0007669"/>
    <property type="project" value="UniProtKB-KW"/>
</dbReference>
<evidence type="ECO:0000256" key="3">
    <source>
        <dbReference type="ARBA" id="ARBA00022475"/>
    </source>
</evidence>
<feature type="transmembrane region" description="Helical" evidence="8">
    <location>
        <begin position="72"/>
        <end position="89"/>
    </location>
</feature>
<feature type="transmembrane region" description="Helical" evidence="8">
    <location>
        <begin position="109"/>
        <end position="129"/>
    </location>
</feature>
<feature type="transmembrane region" description="Helical" evidence="8">
    <location>
        <begin position="298"/>
        <end position="315"/>
    </location>
</feature>
<feature type="transmembrane region" description="Helical" evidence="8">
    <location>
        <begin position="398"/>
        <end position="417"/>
    </location>
</feature>
<dbReference type="InterPro" id="IPR004299">
    <property type="entry name" value="MBOAT_fam"/>
</dbReference>
<name>A0A6N2V6S3_9FIRM</name>
<dbReference type="PIRSF" id="PIRSF500217">
    <property type="entry name" value="AlgI"/>
    <property type="match status" value="1"/>
</dbReference>
<dbReference type="EC" id="2.3.1.-" evidence="9"/>
<dbReference type="InterPro" id="IPR028362">
    <property type="entry name" value="AlgI"/>
</dbReference>